<dbReference type="SUPFAM" id="SSF48208">
    <property type="entry name" value="Six-hairpin glycosidases"/>
    <property type="match status" value="1"/>
</dbReference>
<dbReference type="RefSeq" id="WP_110937338.1">
    <property type="nucleotide sequence ID" value="NZ_KZ614146.1"/>
</dbReference>
<dbReference type="InterPro" id="IPR012341">
    <property type="entry name" value="6hp_glycosidase-like_sf"/>
</dbReference>
<dbReference type="OrthoDB" id="6381507at2"/>
<gene>
    <name evidence="2" type="ORF">CR203_11740</name>
</gene>
<dbReference type="InterPro" id="IPR052043">
    <property type="entry name" value="PolySaccharide_Degr_Enz"/>
</dbReference>
<dbReference type="Pfam" id="PF07470">
    <property type="entry name" value="Glyco_hydro_88"/>
    <property type="match status" value="1"/>
</dbReference>
<dbReference type="Proteomes" id="UP000281498">
    <property type="component" value="Unassembled WGS sequence"/>
</dbReference>
<proteinExistence type="predicted"/>
<protein>
    <submittedName>
        <fullName evidence="2">Glycosyl hydrolase</fullName>
    </submittedName>
</protein>
<dbReference type="InterPro" id="IPR008928">
    <property type="entry name" value="6-hairpin_glycosidase_sf"/>
</dbReference>
<reference evidence="2 3" key="1">
    <citation type="submission" date="2017-10" db="EMBL/GenBank/DDBJ databases">
        <title>Bacillus sp. nov., a halophilic bacterium isolated from a Keqin Lake.</title>
        <authorList>
            <person name="Wang H."/>
        </authorList>
    </citation>
    <scope>NUCLEOTIDE SEQUENCE [LARGE SCALE GENOMIC DNA]</scope>
    <source>
        <strain evidence="2 3">KCTC 13187</strain>
    </source>
</reference>
<keyword evidence="1 2" id="KW-0378">Hydrolase</keyword>
<accession>A0A3A9KHM5</accession>
<name>A0A3A9KHM5_9BACI</name>
<dbReference type="AlphaFoldDB" id="A0A3A9KHM5"/>
<dbReference type="EMBL" id="PDOE01000004">
    <property type="protein sequence ID" value="RKL67175.1"/>
    <property type="molecule type" value="Genomic_DNA"/>
</dbReference>
<dbReference type="GO" id="GO:0016787">
    <property type="term" value="F:hydrolase activity"/>
    <property type="evidence" value="ECO:0007669"/>
    <property type="project" value="UniProtKB-KW"/>
</dbReference>
<evidence type="ECO:0000313" key="3">
    <source>
        <dbReference type="Proteomes" id="UP000281498"/>
    </source>
</evidence>
<evidence type="ECO:0000256" key="1">
    <source>
        <dbReference type="ARBA" id="ARBA00022801"/>
    </source>
</evidence>
<organism evidence="2 3">
    <name type="scientific">Salipaludibacillus neizhouensis</name>
    <dbReference type="NCBI Taxonomy" id="885475"/>
    <lineage>
        <taxon>Bacteria</taxon>
        <taxon>Bacillati</taxon>
        <taxon>Bacillota</taxon>
        <taxon>Bacilli</taxon>
        <taxon>Bacillales</taxon>
        <taxon>Bacillaceae</taxon>
    </lineage>
</organism>
<dbReference type="InterPro" id="IPR010905">
    <property type="entry name" value="Glyco_hydro_88"/>
</dbReference>
<keyword evidence="3" id="KW-1185">Reference proteome</keyword>
<dbReference type="Gene3D" id="1.50.10.10">
    <property type="match status" value="1"/>
</dbReference>
<comment type="caution">
    <text evidence="2">The sequence shown here is derived from an EMBL/GenBank/DDBJ whole genome shotgun (WGS) entry which is preliminary data.</text>
</comment>
<dbReference type="PANTHER" id="PTHR33886">
    <property type="entry name" value="UNSATURATED RHAMNOGALACTURONAN HYDROLASE (EUROFUNG)"/>
    <property type="match status" value="1"/>
</dbReference>
<dbReference type="GO" id="GO:0005975">
    <property type="term" value="P:carbohydrate metabolic process"/>
    <property type="evidence" value="ECO:0007669"/>
    <property type="project" value="InterPro"/>
</dbReference>
<sequence>MVYNLVEKLKEEYKDGCGKWYELKWHYIQGCILKAYLDSYEQTGNEGDYKFVKDFIDRLVDEDGNVEKIDINYYSIDQIRMTSILYTLYKKEKDPRYKKPIDLIYKQLETYPRTETGNFWHKTNYPHQIWMDGLYMGQPFYVQYIKEFEEKKDYSDTINQFRNVRKLLYDDETQLYYHAYDESRDMFWCDKETGLSPHVWSRAVGWYVMALVDILELLEDQDVNSDELKDLLKESVDGMLRYQHHSGLWYQVVEYSGRKGNYLETSGTGMLSYGILKGVRLGYLSDAYTKYGVDAFDGMVNEYLTENNGEVLFGGICKSAGLGTHPELGVVRDGSYDYYINGEPIVINNGHGVAPLLMAYNEMKFLEK</sequence>
<evidence type="ECO:0000313" key="2">
    <source>
        <dbReference type="EMBL" id="RKL67175.1"/>
    </source>
</evidence>
<dbReference type="PANTHER" id="PTHR33886:SF8">
    <property type="entry name" value="UNSATURATED RHAMNOGALACTURONAN HYDROLASE (EUROFUNG)"/>
    <property type="match status" value="1"/>
</dbReference>